<comment type="subcellular location">
    <subcellularLocation>
        <location evidence="1">Nucleus</location>
    </subcellularLocation>
</comment>
<reference evidence="10" key="1">
    <citation type="submission" date="2019-06" db="EMBL/GenBank/DDBJ databases">
        <authorList>
            <person name="Broberg M."/>
        </authorList>
    </citation>
    <scope>NUCLEOTIDE SEQUENCE [LARGE SCALE GENOMIC DNA]</scope>
</reference>
<keyword evidence="10" id="KW-1185">Reference proteome</keyword>
<evidence type="ECO:0000256" key="3">
    <source>
        <dbReference type="ARBA" id="ARBA00023015"/>
    </source>
</evidence>
<reference evidence="9 10" key="2">
    <citation type="submission" date="2021-10" db="EMBL/GenBank/DDBJ databases">
        <authorList>
            <person name="Piombo E."/>
        </authorList>
    </citation>
    <scope>NUCLEOTIDE SEQUENCE [LARGE SCALE GENOMIC DNA]</scope>
</reference>
<comment type="caution">
    <text evidence="9">The sequence shown here is derived from an EMBL/GenBank/DDBJ whole genome shotgun (WGS) entry which is preliminary data.</text>
</comment>
<dbReference type="SMART" id="SM00906">
    <property type="entry name" value="Fungal_trans"/>
    <property type="match status" value="1"/>
</dbReference>
<dbReference type="Pfam" id="PF00172">
    <property type="entry name" value="Zn_clus"/>
    <property type="match status" value="1"/>
</dbReference>
<dbReference type="GO" id="GO:0000981">
    <property type="term" value="F:DNA-binding transcription factor activity, RNA polymerase II-specific"/>
    <property type="evidence" value="ECO:0007669"/>
    <property type="project" value="InterPro"/>
</dbReference>
<protein>
    <recommendedName>
        <fullName evidence="8">Zn(2)-C6 fungal-type domain-containing protein</fullName>
    </recommendedName>
</protein>
<dbReference type="PROSITE" id="PS00463">
    <property type="entry name" value="ZN2_CY6_FUNGAL_1"/>
    <property type="match status" value="1"/>
</dbReference>
<accession>A0A9N9UBS0</accession>
<dbReference type="SMART" id="SM00066">
    <property type="entry name" value="GAL4"/>
    <property type="match status" value="1"/>
</dbReference>
<keyword evidence="2" id="KW-0479">Metal-binding</keyword>
<dbReference type="SUPFAM" id="SSF57701">
    <property type="entry name" value="Zn2/Cys6 DNA-binding domain"/>
    <property type="match status" value="1"/>
</dbReference>
<evidence type="ECO:0000313" key="10">
    <source>
        <dbReference type="Proteomes" id="UP000754883"/>
    </source>
</evidence>
<dbReference type="CDD" id="cd12148">
    <property type="entry name" value="fungal_TF_MHR"/>
    <property type="match status" value="1"/>
</dbReference>
<dbReference type="GO" id="GO:0005634">
    <property type="term" value="C:nucleus"/>
    <property type="evidence" value="ECO:0007669"/>
    <property type="project" value="UniProtKB-SubCell"/>
</dbReference>
<evidence type="ECO:0000256" key="6">
    <source>
        <dbReference type="ARBA" id="ARBA00023242"/>
    </source>
</evidence>
<evidence type="ECO:0000256" key="7">
    <source>
        <dbReference type="SAM" id="MobiDB-lite"/>
    </source>
</evidence>
<feature type="domain" description="Zn(2)-C6 fungal-type" evidence="8">
    <location>
        <begin position="6"/>
        <end position="36"/>
    </location>
</feature>
<gene>
    <name evidence="9" type="ORF">CBYS24578_00006601</name>
</gene>
<evidence type="ECO:0000256" key="4">
    <source>
        <dbReference type="ARBA" id="ARBA00023125"/>
    </source>
</evidence>
<dbReference type="GO" id="GO:0008270">
    <property type="term" value="F:zinc ion binding"/>
    <property type="evidence" value="ECO:0007669"/>
    <property type="project" value="InterPro"/>
</dbReference>
<dbReference type="AlphaFoldDB" id="A0A9N9UBS0"/>
<evidence type="ECO:0000259" key="8">
    <source>
        <dbReference type="PROSITE" id="PS50048"/>
    </source>
</evidence>
<feature type="region of interest" description="Disordered" evidence="7">
    <location>
        <begin position="71"/>
        <end position="97"/>
    </location>
</feature>
<dbReference type="InterPro" id="IPR036864">
    <property type="entry name" value="Zn2-C6_fun-type_DNA-bd_sf"/>
</dbReference>
<dbReference type="OrthoDB" id="4116913at2759"/>
<dbReference type="PANTHER" id="PTHR46910:SF37">
    <property type="entry name" value="ZN(II)2CYS6 TRANSCRIPTION FACTOR (EUROFUNG)"/>
    <property type="match status" value="1"/>
</dbReference>
<keyword evidence="3" id="KW-0805">Transcription regulation</keyword>
<evidence type="ECO:0000256" key="2">
    <source>
        <dbReference type="ARBA" id="ARBA00022723"/>
    </source>
</evidence>
<evidence type="ECO:0000313" key="9">
    <source>
        <dbReference type="EMBL" id="CAG9984922.1"/>
    </source>
</evidence>
<dbReference type="Pfam" id="PF04082">
    <property type="entry name" value="Fungal_trans"/>
    <property type="match status" value="1"/>
</dbReference>
<dbReference type="CDD" id="cd00067">
    <property type="entry name" value="GAL4"/>
    <property type="match status" value="1"/>
</dbReference>
<dbReference type="InterPro" id="IPR001138">
    <property type="entry name" value="Zn2Cys6_DnaBD"/>
</dbReference>
<evidence type="ECO:0000256" key="5">
    <source>
        <dbReference type="ARBA" id="ARBA00023163"/>
    </source>
</evidence>
<dbReference type="GO" id="GO:0006351">
    <property type="term" value="P:DNA-templated transcription"/>
    <property type="evidence" value="ECO:0007669"/>
    <property type="project" value="InterPro"/>
</dbReference>
<keyword evidence="5" id="KW-0804">Transcription</keyword>
<keyword evidence="4" id="KW-0238">DNA-binding</keyword>
<organism evidence="9 10">
    <name type="scientific">Clonostachys byssicola</name>
    <dbReference type="NCBI Taxonomy" id="160290"/>
    <lineage>
        <taxon>Eukaryota</taxon>
        <taxon>Fungi</taxon>
        <taxon>Dikarya</taxon>
        <taxon>Ascomycota</taxon>
        <taxon>Pezizomycotina</taxon>
        <taxon>Sordariomycetes</taxon>
        <taxon>Hypocreomycetidae</taxon>
        <taxon>Hypocreales</taxon>
        <taxon>Bionectriaceae</taxon>
        <taxon>Clonostachys</taxon>
    </lineage>
</organism>
<dbReference type="InterPro" id="IPR007219">
    <property type="entry name" value="XnlR_reg_dom"/>
</dbReference>
<keyword evidence="6" id="KW-0539">Nucleus</keyword>
<dbReference type="GO" id="GO:0003677">
    <property type="term" value="F:DNA binding"/>
    <property type="evidence" value="ECO:0007669"/>
    <property type="project" value="UniProtKB-KW"/>
</dbReference>
<dbReference type="Proteomes" id="UP000754883">
    <property type="component" value="Unassembled WGS sequence"/>
</dbReference>
<name>A0A9N9UBS0_9HYPO</name>
<dbReference type="PANTHER" id="PTHR46910">
    <property type="entry name" value="TRANSCRIPTION FACTOR PDR1"/>
    <property type="match status" value="1"/>
</dbReference>
<dbReference type="EMBL" id="CABFNO020001394">
    <property type="protein sequence ID" value="CAG9984922.1"/>
    <property type="molecule type" value="Genomic_DNA"/>
</dbReference>
<dbReference type="Gene3D" id="4.10.240.10">
    <property type="entry name" value="Zn(2)-C6 fungal-type DNA-binding domain"/>
    <property type="match status" value="1"/>
</dbReference>
<sequence length="617" mass="68828">MPRKRACDSCHEKKISCDGGSPRCDWCNHRNLDCTYHRASASSRKRPQPAEFSLQDEIEQRLERLESLLQGLRRTDRGDPSPPAEISDKLPSKSQPPSHGGIFYGSLYFAGCHLGDISSRNGIPIFSDEGRRWVQDRTGEAAALEGGQELSDIDLDFAQNKLSDLALLGGHNSAPPLPTKATAQRCLDIFRASTLQVVFPVVDLSTFQEIIDRAYEETTESTRAMVCVLSFVSFLSLLEPQKTAELLPDVEMYATKAQQLLLLTMAEPTIEGLQAALLLCLYLDFSGQLQAASMLHSLASRSLFMLGGHLKPKPPSGATPDDARLRHLRTLFWLCYFCDKHISLRTGQPHAIADDQCDLALCDDYTGLDFIDLKMDGPSLAQYLPKPLQPSDLGLTIIKSKVFSLLFTPSALKKSDTEILHTVRMLDEELERWRMSVPPSVRPSLSSVSDPADPSLQHEFGMLLIFVRFEYLYLLSAIHRACGRCQAWSVDGGVPNAVRSSLLLSVEASRSTLIYLKVASEMVHRESFWLVIFYPLWASVTLFCNIIYKPSARHAQSDVELVSAVPSLLKKLRARVPTPSEALHLQRLEAFIAELIHLANKAIYKHRPENPTAQDKE</sequence>
<dbReference type="PROSITE" id="PS50048">
    <property type="entry name" value="ZN2_CY6_FUNGAL_2"/>
    <property type="match status" value="1"/>
</dbReference>
<evidence type="ECO:0000256" key="1">
    <source>
        <dbReference type="ARBA" id="ARBA00004123"/>
    </source>
</evidence>
<proteinExistence type="predicted"/>
<dbReference type="InterPro" id="IPR050987">
    <property type="entry name" value="AtrR-like"/>
</dbReference>